<dbReference type="Pfam" id="PF00480">
    <property type="entry name" value="ROK"/>
    <property type="match status" value="1"/>
</dbReference>
<comment type="caution">
    <text evidence="2">The sequence shown here is derived from an EMBL/GenBank/DDBJ whole genome shotgun (WGS) entry which is preliminary data.</text>
</comment>
<dbReference type="Gene3D" id="1.10.10.10">
    <property type="entry name" value="Winged helix-like DNA-binding domain superfamily/Winged helix DNA-binding domain"/>
    <property type="match status" value="1"/>
</dbReference>
<dbReference type="PANTHER" id="PTHR18964:SF149">
    <property type="entry name" value="BIFUNCTIONAL UDP-N-ACETYLGLUCOSAMINE 2-EPIMERASE_N-ACETYLMANNOSAMINE KINASE"/>
    <property type="match status" value="1"/>
</dbReference>
<sequence length="404" mass="41193">MPRAARSLVSGDVRRHNLTLVLDHLVASGPSARSEIAAATGLTRGAVTALATALSAAGVVRESNPTQTGRGRPITRLELAADTVAVLVAQVDADTATALLTNLAGDELHRVERRHGRPMGAPDAVLDVLGEVTRDALRAAAELGRRVVEVPVVVFAPVGGEPPVVLADTDLGWGVVDLLGGLRARVPELPGVVTLASDGWLAARAERSLLDGVDDLVYLKSNSGIGGAIIAGGRVVEGAHGVGASLGHLALIPDGPACECGQTGCLVTIAGPDALLERAGLTRLVGEHGLAAALDEFSRRVDTGEPAATAAWDAALPWIARALQVLSLATDPSTIVIGGFWAARTPSIERAFRANRPAVAAAFGGPASEIPIVSAGRLGTDAALLGAAWAARDRLLADPSRLGV</sequence>
<dbReference type="SUPFAM" id="SSF46785">
    <property type="entry name" value="Winged helix' DNA-binding domain"/>
    <property type="match status" value="1"/>
</dbReference>
<protein>
    <recommendedName>
        <fullName evidence="4">NBD/HSP70 family sugar kinase</fullName>
    </recommendedName>
</protein>
<evidence type="ECO:0000313" key="2">
    <source>
        <dbReference type="EMBL" id="GAA1955825.1"/>
    </source>
</evidence>
<gene>
    <name evidence="2" type="ORF">GCM10009717_22310</name>
</gene>
<evidence type="ECO:0008006" key="4">
    <source>
        <dbReference type="Google" id="ProtNLM"/>
    </source>
</evidence>
<dbReference type="InterPro" id="IPR043129">
    <property type="entry name" value="ATPase_NBD"/>
</dbReference>
<dbReference type="InterPro" id="IPR000600">
    <property type="entry name" value="ROK"/>
</dbReference>
<dbReference type="InterPro" id="IPR036390">
    <property type="entry name" value="WH_DNA-bd_sf"/>
</dbReference>
<dbReference type="SUPFAM" id="SSF53067">
    <property type="entry name" value="Actin-like ATPase domain"/>
    <property type="match status" value="2"/>
</dbReference>
<dbReference type="InterPro" id="IPR036388">
    <property type="entry name" value="WH-like_DNA-bd_sf"/>
</dbReference>
<organism evidence="2 3">
    <name type="scientific">Agromyces allii</name>
    <dbReference type="NCBI Taxonomy" id="393607"/>
    <lineage>
        <taxon>Bacteria</taxon>
        <taxon>Bacillati</taxon>
        <taxon>Actinomycetota</taxon>
        <taxon>Actinomycetes</taxon>
        <taxon>Micrococcales</taxon>
        <taxon>Microbacteriaceae</taxon>
        <taxon>Agromyces</taxon>
    </lineage>
</organism>
<dbReference type="RefSeq" id="WP_157416007.1">
    <property type="nucleotide sequence ID" value="NZ_BAAAMK010000004.1"/>
</dbReference>
<reference evidence="2 3" key="1">
    <citation type="journal article" date="2019" name="Int. J. Syst. Evol. Microbiol.">
        <title>The Global Catalogue of Microorganisms (GCM) 10K type strain sequencing project: providing services to taxonomists for standard genome sequencing and annotation.</title>
        <authorList>
            <consortium name="The Broad Institute Genomics Platform"/>
            <consortium name="The Broad Institute Genome Sequencing Center for Infectious Disease"/>
            <person name="Wu L."/>
            <person name="Ma J."/>
        </authorList>
    </citation>
    <scope>NUCLEOTIDE SEQUENCE [LARGE SCALE GENOMIC DNA]</scope>
    <source>
        <strain evidence="2 3">JCM 13584</strain>
    </source>
</reference>
<proteinExistence type="inferred from homology"/>
<dbReference type="PANTHER" id="PTHR18964">
    <property type="entry name" value="ROK (REPRESSOR, ORF, KINASE) FAMILY"/>
    <property type="match status" value="1"/>
</dbReference>
<evidence type="ECO:0000313" key="3">
    <source>
        <dbReference type="Proteomes" id="UP001499954"/>
    </source>
</evidence>
<comment type="similarity">
    <text evidence="1">Belongs to the ROK (NagC/XylR) family.</text>
</comment>
<dbReference type="Gene3D" id="3.30.420.40">
    <property type="match status" value="2"/>
</dbReference>
<dbReference type="Proteomes" id="UP001499954">
    <property type="component" value="Unassembled WGS sequence"/>
</dbReference>
<name>A0ABN2QNW0_9MICO</name>
<accession>A0ABN2QNW0</accession>
<dbReference type="EMBL" id="BAAAMK010000004">
    <property type="protein sequence ID" value="GAA1955825.1"/>
    <property type="molecule type" value="Genomic_DNA"/>
</dbReference>
<evidence type="ECO:0000256" key="1">
    <source>
        <dbReference type="ARBA" id="ARBA00006479"/>
    </source>
</evidence>
<keyword evidence="3" id="KW-1185">Reference proteome</keyword>